<evidence type="ECO:0000256" key="8">
    <source>
        <dbReference type="ARBA" id="ARBA00023010"/>
    </source>
</evidence>
<evidence type="ECO:0000256" key="11">
    <source>
        <dbReference type="SAM" id="Phobius"/>
    </source>
</evidence>
<evidence type="ECO:0000256" key="10">
    <source>
        <dbReference type="SAM" id="MobiDB-lite"/>
    </source>
</evidence>
<keyword evidence="5 11" id="KW-0812">Transmembrane</keyword>
<gene>
    <name evidence="12" type="primary">yajC</name>
    <name evidence="12" type="ORF">IDM48_05835</name>
</gene>
<comment type="similarity">
    <text evidence="2">Belongs to the YajC family.</text>
</comment>
<dbReference type="SMART" id="SM01323">
    <property type="entry name" value="YajC"/>
    <property type="match status" value="1"/>
</dbReference>
<comment type="subcellular location">
    <subcellularLocation>
        <location evidence="1">Cell membrane</location>
        <topology evidence="1">Single-pass membrane protein</topology>
    </subcellularLocation>
</comment>
<dbReference type="RefSeq" id="WP_190616493.1">
    <property type="nucleotide sequence ID" value="NZ_CP061538.1"/>
</dbReference>
<dbReference type="Pfam" id="PF02699">
    <property type="entry name" value="YajC"/>
    <property type="match status" value="1"/>
</dbReference>
<dbReference type="PANTHER" id="PTHR33909:SF1">
    <property type="entry name" value="SEC TRANSLOCON ACCESSORY COMPLEX SUBUNIT YAJC"/>
    <property type="match status" value="1"/>
</dbReference>
<dbReference type="AlphaFoldDB" id="A0A7H2BH13"/>
<dbReference type="KEGG" id="rama:IDM48_05835"/>
<evidence type="ECO:0000256" key="9">
    <source>
        <dbReference type="ARBA" id="ARBA00023136"/>
    </source>
</evidence>
<dbReference type="EMBL" id="CP061538">
    <property type="protein sequence ID" value="QNV38959.1"/>
    <property type="molecule type" value="Genomic_DNA"/>
</dbReference>
<keyword evidence="6" id="KW-0653">Protein transport</keyword>
<evidence type="ECO:0000256" key="5">
    <source>
        <dbReference type="ARBA" id="ARBA00022692"/>
    </source>
</evidence>
<feature type="compositionally biased region" description="Polar residues" evidence="10">
    <location>
        <begin position="116"/>
        <end position="126"/>
    </location>
</feature>
<evidence type="ECO:0000313" key="12">
    <source>
        <dbReference type="EMBL" id="QNV38959.1"/>
    </source>
</evidence>
<keyword evidence="13" id="KW-1185">Reference proteome</keyword>
<keyword evidence="3" id="KW-0813">Transport</keyword>
<feature type="region of interest" description="Disordered" evidence="10">
    <location>
        <begin position="111"/>
        <end position="150"/>
    </location>
</feature>
<evidence type="ECO:0000256" key="7">
    <source>
        <dbReference type="ARBA" id="ARBA00022989"/>
    </source>
</evidence>
<sequence length="150" mass="16473">MLNSIENLHASSVLNAAEGGGAGGNSLFMILLMGIFVVMLFILPARRQRKVQQELKQRQDQLVPGTRVMTNFGLFGSVVEVNRDENYVLLNIAADTVVKVHLSTVTTLVDEEKQNESSTGTSSVIEQETAVEREGGASSIEFPQERDNRH</sequence>
<protein>
    <submittedName>
        <fullName evidence="12">Preprotein translocase subunit YajC</fullName>
    </submittedName>
</protein>
<organism evidence="12 13">
    <name type="scientific">Rothia amarae</name>
    <dbReference type="NCBI Taxonomy" id="169480"/>
    <lineage>
        <taxon>Bacteria</taxon>
        <taxon>Bacillati</taxon>
        <taxon>Actinomycetota</taxon>
        <taxon>Actinomycetes</taxon>
        <taxon>Micrococcales</taxon>
        <taxon>Micrococcaceae</taxon>
        <taxon>Rothia</taxon>
    </lineage>
</organism>
<evidence type="ECO:0000313" key="13">
    <source>
        <dbReference type="Proteomes" id="UP000516421"/>
    </source>
</evidence>
<dbReference type="GO" id="GO:0015031">
    <property type="term" value="P:protein transport"/>
    <property type="evidence" value="ECO:0007669"/>
    <property type="project" value="UniProtKB-KW"/>
</dbReference>
<accession>A0A7H2BH13</accession>
<keyword evidence="4" id="KW-1003">Cell membrane</keyword>
<keyword evidence="9 11" id="KW-0472">Membrane</keyword>
<evidence type="ECO:0000256" key="1">
    <source>
        <dbReference type="ARBA" id="ARBA00004162"/>
    </source>
</evidence>
<proteinExistence type="inferred from homology"/>
<dbReference type="Proteomes" id="UP000516421">
    <property type="component" value="Chromosome"/>
</dbReference>
<reference evidence="12 13" key="1">
    <citation type="submission" date="2020-09" db="EMBL/GenBank/DDBJ databases">
        <title>Investigation of environmental microbe.</title>
        <authorList>
            <person name="Ou Y."/>
            <person name="Kang Q."/>
        </authorList>
    </citation>
    <scope>NUCLEOTIDE SEQUENCE [LARGE SCALE GENOMIC DNA]</scope>
    <source>
        <strain evidence="12 13">KJZ-9</strain>
    </source>
</reference>
<dbReference type="PANTHER" id="PTHR33909">
    <property type="entry name" value="SEC TRANSLOCON ACCESSORY COMPLEX SUBUNIT YAJC"/>
    <property type="match status" value="1"/>
</dbReference>
<keyword evidence="7 11" id="KW-1133">Transmembrane helix</keyword>
<evidence type="ECO:0000256" key="4">
    <source>
        <dbReference type="ARBA" id="ARBA00022475"/>
    </source>
</evidence>
<name>A0A7H2BH13_9MICC</name>
<feature type="transmembrane region" description="Helical" evidence="11">
    <location>
        <begin position="20"/>
        <end position="43"/>
    </location>
</feature>
<evidence type="ECO:0000256" key="2">
    <source>
        <dbReference type="ARBA" id="ARBA00006742"/>
    </source>
</evidence>
<dbReference type="InterPro" id="IPR003849">
    <property type="entry name" value="Preprotein_translocase_YajC"/>
</dbReference>
<keyword evidence="8" id="KW-0811">Translocation</keyword>
<evidence type="ECO:0000256" key="3">
    <source>
        <dbReference type="ARBA" id="ARBA00022448"/>
    </source>
</evidence>
<evidence type="ECO:0000256" key="6">
    <source>
        <dbReference type="ARBA" id="ARBA00022927"/>
    </source>
</evidence>
<dbReference type="GO" id="GO:0005886">
    <property type="term" value="C:plasma membrane"/>
    <property type="evidence" value="ECO:0007669"/>
    <property type="project" value="UniProtKB-SubCell"/>
</dbReference>
<dbReference type="NCBIfam" id="TIGR00739">
    <property type="entry name" value="yajC"/>
    <property type="match status" value="1"/>
</dbReference>